<accession>A0ACC0DMV0</accession>
<protein>
    <submittedName>
        <fullName evidence="1">Uncharacterized protein</fullName>
    </submittedName>
</protein>
<comment type="caution">
    <text evidence="1">The sequence shown here is derived from an EMBL/GenBank/DDBJ whole genome shotgun (WGS) entry which is preliminary data.</text>
</comment>
<keyword evidence="2" id="KW-1185">Reference proteome</keyword>
<reference evidence="1 2" key="3">
    <citation type="journal article" date="2022" name="Microbiol. Spectr.">
        <title>Folding features and dynamics of 3D genome architecture in plant fungal pathogens.</title>
        <authorList>
            <person name="Xia C."/>
        </authorList>
    </citation>
    <scope>NUCLEOTIDE SEQUENCE [LARGE SCALE GENOMIC DNA]</scope>
    <source>
        <strain evidence="1 2">93-210</strain>
    </source>
</reference>
<evidence type="ECO:0000313" key="1">
    <source>
        <dbReference type="EMBL" id="KAI7935357.1"/>
    </source>
</evidence>
<reference evidence="2" key="1">
    <citation type="journal article" date="2018" name="BMC Genomics">
        <title>Genomic insights into host adaptation between the wheat stripe rust pathogen (Puccinia striiformis f. sp. tritici) and the barley stripe rust pathogen (Puccinia striiformis f. sp. hordei).</title>
        <authorList>
            <person name="Xia C."/>
            <person name="Wang M."/>
            <person name="Yin C."/>
            <person name="Cornejo O.E."/>
            <person name="Hulbert S.H."/>
            <person name="Chen X."/>
        </authorList>
    </citation>
    <scope>NUCLEOTIDE SEQUENCE [LARGE SCALE GENOMIC DNA]</scope>
    <source>
        <strain evidence="2">93-210</strain>
    </source>
</reference>
<dbReference type="EMBL" id="CM045882">
    <property type="protein sequence ID" value="KAI7935357.1"/>
    <property type="molecule type" value="Genomic_DNA"/>
</dbReference>
<gene>
    <name evidence="1" type="ORF">MJO28_016228</name>
</gene>
<evidence type="ECO:0000313" key="2">
    <source>
        <dbReference type="Proteomes" id="UP001060170"/>
    </source>
</evidence>
<reference evidence="2" key="2">
    <citation type="journal article" date="2018" name="Mol. Plant Microbe Interact.">
        <title>Genome sequence resources for the wheat stripe rust pathogen (Puccinia striiformis f. sp. tritici) and the barley stripe rust pathogen (Puccinia striiformis f. sp. hordei).</title>
        <authorList>
            <person name="Xia C."/>
            <person name="Wang M."/>
            <person name="Yin C."/>
            <person name="Cornejo O.E."/>
            <person name="Hulbert S.H."/>
            <person name="Chen X."/>
        </authorList>
    </citation>
    <scope>NUCLEOTIDE SEQUENCE [LARGE SCALE GENOMIC DNA]</scope>
    <source>
        <strain evidence="2">93-210</strain>
    </source>
</reference>
<organism evidence="1 2">
    <name type="scientific">Puccinia striiformis f. sp. tritici</name>
    <dbReference type="NCBI Taxonomy" id="168172"/>
    <lineage>
        <taxon>Eukaryota</taxon>
        <taxon>Fungi</taxon>
        <taxon>Dikarya</taxon>
        <taxon>Basidiomycota</taxon>
        <taxon>Pucciniomycotina</taxon>
        <taxon>Pucciniomycetes</taxon>
        <taxon>Pucciniales</taxon>
        <taxon>Pucciniaceae</taxon>
        <taxon>Puccinia</taxon>
    </lineage>
</organism>
<name>A0ACC0DMV0_9BASI</name>
<sequence>MKGVFLPVMADTLGSVGVIISTLLIKQHGWTSFDPIASIFITLLIFASVVPLVQDLAKNLMLALDDEKERQVQKALGKLSTIEGLSSYTAARFRPQDLSTITGSIHAQPSLIPSQGMNMSGIASPVMMLPEGDDDHDHEHSSRGYNHADLVENKLEEILATDISGLTKLLIQIKPFHGSKHCFCWAGPNT</sequence>
<dbReference type="Proteomes" id="UP001060170">
    <property type="component" value="Chromosome 18"/>
</dbReference>
<proteinExistence type="predicted"/>